<dbReference type="PANTHER" id="PTHR33090">
    <property type="entry name" value="DUF3774 DOMAIN PROTEIN-RELATED"/>
    <property type="match status" value="1"/>
</dbReference>
<proteinExistence type="predicted"/>
<dbReference type="GeneID" id="120271505"/>
<protein>
    <submittedName>
        <fullName evidence="2">Uncharacterized protein LOC120271505</fullName>
    </submittedName>
</protein>
<accession>A0AB40C2Y2</accession>
<dbReference type="Proteomes" id="UP001515500">
    <property type="component" value="Chromosome 11"/>
</dbReference>
<gene>
    <name evidence="2" type="primary">LOC120271505</name>
</gene>
<evidence type="ECO:0000313" key="1">
    <source>
        <dbReference type="Proteomes" id="UP001515500"/>
    </source>
</evidence>
<organism evidence="1 2">
    <name type="scientific">Dioscorea cayennensis subsp. rotundata</name>
    <name type="common">White Guinea yam</name>
    <name type="synonym">Dioscorea rotundata</name>
    <dbReference type="NCBI Taxonomy" id="55577"/>
    <lineage>
        <taxon>Eukaryota</taxon>
        <taxon>Viridiplantae</taxon>
        <taxon>Streptophyta</taxon>
        <taxon>Embryophyta</taxon>
        <taxon>Tracheophyta</taxon>
        <taxon>Spermatophyta</taxon>
        <taxon>Magnoliopsida</taxon>
        <taxon>Liliopsida</taxon>
        <taxon>Dioscoreales</taxon>
        <taxon>Dioscoreaceae</taxon>
        <taxon>Dioscorea</taxon>
    </lineage>
</organism>
<reference evidence="2" key="1">
    <citation type="submission" date="2025-08" db="UniProtKB">
        <authorList>
            <consortium name="RefSeq"/>
        </authorList>
    </citation>
    <scope>IDENTIFICATION</scope>
</reference>
<evidence type="ECO:0000313" key="2">
    <source>
        <dbReference type="RefSeq" id="XP_039134125.1"/>
    </source>
</evidence>
<dbReference type="RefSeq" id="XP_039134125.1">
    <property type="nucleotide sequence ID" value="XM_039278191.1"/>
</dbReference>
<dbReference type="InterPro" id="IPR022251">
    <property type="entry name" value="DUF3774_wound-induced"/>
</dbReference>
<dbReference type="Pfam" id="PF12609">
    <property type="entry name" value="DUF3774"/>
    <property type="match status" value="1"/>
</dbReference>
<sequence length="93" mass="10519">MGSASKASWMVAVSVGAVEALKDQGICRWNYAFSCLHQHAKNNMRSFSQTRRMSSSSSCCCLENRKTKEVDQKAKQSEETLRKVMYLSSWGPY</sequence>
<keyword evidence="1" id="KW-1185">Reference proteome</keyword>
<dbReference type="AlphaFoldDB" id="A0AB40C2Y2"/>
<name>A0AB40C2Y2_DIOCR</name>